<evidence type="ECO:0000313" key="10">
    <source>
        <dbReference type="Proteomes" id="UP000639772"/>
    </source>
</evidence>
<dbReference type="CDD" id="cd00371">
    <property type="entry name" value="HMA"/>
    <property type="match status" value="1"/>
</dbReference>
<comment type="similarity">
    <text evidence="4">Belongs to the HIPP family.</text>
</comment>
<feature type="compositionally biased region" description="Basic and acidic residues" evidence="5">
    <location>
        <begin position="73"/>
        <end position="83"/>
    </location>
</feature>
<dbReference type="AlphaFoldDB" id="A0A835RSF2"/>
<feature type="region of interest" description="Disordered" evidence="5">
    <location>
        <begin position="73"/>
        <end position="206"/>
    </location>
</feature>
<dbReference type="InterPro" id="IPR036163">
    <property type="entry name" value="HMA_dom_sf"/>
</dbReference>
<evidence type="ECO:0000313" key="7">
    <source>
        <dbReference type="EMBL" id="KAG0497451.1"/>
    </source>
</evidence>
<accession>A0A835RSF2</accession>
<keyword evidence="9" id="KW-1185">Reference proteome</keyword>
<dbReference type="InterPro" id="IPR006121">
    <property type="entry name" value="HMA_dom"/>
</dbReference>
<keyword evidence="2" id="KW-0479">Metal-binding</keyword>
<evidence type="ECO:0000256" key="3">
    <source>
        <dbReference type="ARBA" id="ARBA00023289"/>
    </source>
</evidence>
<sequence>MASGSADGGEEKTWVLKVSVHCEGCEKNLRKVLQRIQGVRKVDIDSKQNRVTVAGKVEGDALIQRLLKYGKHAEILPEKKDQTSDSSAAAPKTEHRRPNAGKKKQAATEEGKISSPPPERQEAESSKEESAPVPPDKAAAAASEEVTAAKPTAEVPEKNETEEANGGKKKGKKTPIEGNNRADETSASSPVSPPAEHPFPMFSPPEYGVSYSNVHPSTSHAYYAAPPPEIPSNHTYYAYQPPPDHPPVYYPSDPYYGSMETPVNSFDMFNDENANACNVM</sequence>
<dbReference type="EMBL" id="JADCNM010000001">
    <property type="protein sequence ID" value="KAG0501823.1"/>
    <property type="molecule type" value="Genomic_DNA"/>
</dbReference>
<name>A0A835RSF2_VANPL</name>
<evidence type="ECO:0000256" key="1">
    <source>
        <dbReference type="ARBA" id="ARBA00022481"/>
    </source>
</evidence>
<feature type="compositionally biased region" description="Low complexity" evidence="5">
    <location>
        <begin position="136"/>
        <end position="151"/>
    </location>
</feature>
<reference evidence="9 10" key="1">
    <citation type="journal article" date="2020" name="Nat. Food">
        <title>A phased Vanilla planifolia genome enables genetic improvement of flavour and production.</title>
        <authorList>
            <person name="Hasing T."/>
            <person name="Tang H."/>
            <person name="Brym M."/>
            <person name="Khazi F."/>
            <person name="Huang T."/>
            <person name="Chambers A.H."/>
        </authorList>
    </citation>
    <scope>NUCLEOTIDE SEQUENCE [LARGE SCALE GENOMIC DNA]</scope>
    <source>
        <tissue evidence="7">Leaf</tissue>
    </source>
</reference>
<dbReference type="PROSITE" id="PS50846">
    <property type="entry name" value="HMA_2"/>
    <property type="match status" value="1"/>
</dbReference>
<feature type="domain" description="HMA" evidence="6">
    <location>
        <begin position="11"/>
        <end position="74"/>
    </location>
</feature>
<dbReference type="PANTHER" id="PTHR45868">
    <property type="entry name" value="HEAVY METAL-ASSOCIATED ISOPRENYLATED PLANT PROTEIN 33-RELATED"/>
    <property type="match status" value="1"/>
</dbReference>
<dbReference type="EMBL" id="JADCNL010000001">
    <property type="protein sequence ID" value="KAG0497451.1"/>
    <property type="molecule type" value="Genomic_DNA"/>
</dbReference>
<dbReference type="OrthoDB" id="689350at2759"/>
<comment type="caution">
    <text evidence="7">The sequence shown here is derived from an EMBL/GenBank/DDBJ whole genome shotgun (WGS) entry which is preliminary data.</text>
</comment>
<gene>
    <name evidence="8" type="ORF">HPP92_001895</name>
    <name evidence="7" type="ORF">HPP92_002142</name>
</gene>
<dbReference type="Proteomes" id="UP000639772">
    <property type="component" value="Chromosome 1"/>
</dbReference>
<keyword evidence="1" id="KW-0488">Methylation</keyword>
<protein>
    <recommendedName>
        <fullName evidence="6">HMA domain-containing protein</fullName>
    </recommendedName>
</protein>
<dbReference type="Gene3D" id="3.30.70.100">
    <property type="match status" value="1"/>
</dbReference>
<feature type="compositionally biased region" description="Pro residues" evidence="5">
    <location>
        <begin position="191"/>
        <end position="203"/>
    </location>
</feature>
<dbReference type="GO" id="GO:0046872">
    <property type="term" value="F:metal ion binding"/>
    <property type="evidence" value="ECO:0007669"/>
    <property type="project" value="UniProtKB-KW"/>
</dbReference>
<keyword evidence="3" id="KW-0449">Lipoprotein</keyword>
<evidence type="ECO:0000256" key="5">
    <source>
        <dbReference type="SAM" id="MobiDB-lite"/>
    </source>
</evidence>
<organism evidence="7 9">
    <name type="scientific">Vanilla planifolia</name>
    <name type="common">Vanilla</name>
    <dbReference type="NCBI Taxonomy" id="51239"/>
    <lineage>
        <taxon>Eukaryota</taxon>
        <taxon>Viridiplantae</taxon>
        <taxon>Streptophyta</taxon>
        <taxon>Embryophyta</taxon>
        <taxon>Tracheophyta</taxon>
        <taxon>Spermatophyta</taxon>
        <taxon>Magnoliopsida</taxon>
        <taxon>Liliopsida</taxon>
        <taxon>Asparagales</taxon>
        <taxon>Orchidaceae</taxon>
        <taxon>Vanilloideae</taxon>
        <taxon>Vanilleae</taxon>
        <taxon>Vanilla</taxon>
    </lineage>
</organism>
<dbReference type="Proteomes" id="UP000636800">
    <property type="component" value="Chromosome 1"/>
</dbReference>
<proteinExistence type="inferred from homology"/>
<feature type="compositionally biased region" description="Basic and acidic residues" evidence="5">
    <location>
        <begin position="119"/>
        <end position="130"/>
    </location>
</feature>
<evidence type="ECO:0000313" key="9">
    <source>
        <dbReference type="Proteomes" id="UP000636800"/>
    </source>
</evidence>
<evidence type="ECO:0000256" key="2">
    <source>
        <dbReference type="ARBA" id="ARBA00022723"/>
    </source>
</evidence>
<keyword evidence="3" id="KW-0636">Prenylation</keyword>
<evidence type="ECO:0000259" key="6">
    <source>
        <dbReference type="PROSITE" id="PS50846"/>
    </source>
</evidence>
<evidence type="ECO:0000256" key="4">
    <source>
        <dbReference type="ARBA" id="ARBA00024045"/>
    </source>
</evidence>
<dbReference type="Pfam" id="PF00403">
    <property type="entry name" value="HMA"/>
    <property type="match status" value="1"/>
</dbReference>
<evidence type="ECO:0000313" key="8">
    <source>
        <dbReference type="EMBL" id="KAG0501823.1"/>
    </source>
</evidence>
<dbReference type="PANTHER" id="PTHR45868:SF80">
    <property type="entry name" value="F15K9.8-RELATED"/>
    <property type="match status" value="1"/>
</dbReference>
<dbReference type="SUPFAM" id="SSF55008">
    <property type="entry name" value="HMA, heavy metal-associated domain"/>
    <property type="match status" value="1"/>
</dbReference>